<dbReference type="PROSITE" id="PS51383">
    <property type="entry name" value="YJEF_C_3"/>
    <property type="match status" value="1"/>
</dbReference>
<comment type="catalytic activity">
    <reaction evidence="16 17 19">
        <text>(6S)-NADPHX + ADP = AMP + phosphate + NADPH + H(+)</text>
        <dbReference type="Rhea" id="RHEA:32235"/>
        <dbReference type="ChEBI" id="CHEBI:15378"/>
        <dbReference type="ChEBI" id="CHEBI:43474"/>
        <dbReference type="ChEBI" id="CHEBI:57783"/>
        <dbReference type="ChEBI" id="CHEBI:64076"/>
        <dbReference type="ChEBI" id="CHEBI:456215"/>
        <dbReference type="ChEBI" id="CHEBI:456216"/>
        <dbReference type="EC" id="4.2.1.136"/>
    </reaction>
</comment>
<dbReference type="GO" id="GO:0046496">
    <property type="term" value="P:nicotinamide nucleotide metabolic process"/>
    <property type="evidence" value="ECO:0007669"/>
    <property type="project" value="UniProtKB-UniRule"/>
</dbReference>
<keyword evidence="10 17" id="KW-0520">NAD</keyword>
<feature type="binding site" evidence="17">
    <location>
        <position position="255"/>
    </location>
    <ligand>
        <name>(6S)-NADPHX</name>
        <dbReference type="ChEBI" id="CHEBI:64076"/>
    </ligand>
</feature>
<sequence length="495" mass="53181">MEYLVNSREMKTCDTNTIEHFKVPSMVLMERAALSAIEVIQEKEISCNRVLVVCGTGNNGGDGMAIARLLYLSHIPVEVYLYGNKTHFSKQAKEQYEILASYGVPFIDEMEDANSYSLIIDALFGIGLSRKLDDELVHLMERLNQSSAHRLAVDIPSGVSADNGVVLGGAFKADDTVTFAYCKTGMVLFPGAEYCGNITVKDIGIGEESWLDKRPAAYAITKEDLNFLNNRAADSNKGTFGKVLLVAGSVNMAGAAVLAAKAAYRSGCGLVRIYTPEENRIILQTAVPEAILTTYSAKKADTQQLIECLSWADVIILGPGIGKSDVAHSIVKTVLKNAAVPMVVDADALNIIAEQTEQLLRPHTELVLTPHLGEMSRLKQLAVSYIKENIEQVAEDFAREYNVICVLKDSRTVTAIPYGKTFINRNGNSGMATAGSGDVLSGIIGSLMAQGLSAEQAAPLGVYVHAAAADERSKTVSKHGLTAGEIINGLSDVLS</sequence>
<dbReference type="CDD" id="cd01171">
    <property type="entry name" value="YXKO-related"/>
    <property type="match status" value="1"/>
</dbReference>
<feature type="binding site" evidence="17">
    <location>
        <begin position="408"/>
        <end position="412"/>
    </location>
    <ligand>
        <name>AMP</name>
        <dbReference type="ChEBI" id="CHEBI:456215"/>
    </ligand>
</feature>
<dbReference type="Gene3D" id="3.40.50.10260">
    <property type="entry name" value="YjeF N-terminal domain"/>
    <property type="match status" value="1"/>
</dbReference>
<dbReference type="InterPro" id="IPR017953">
    <property type="entry name" value="Carbohydrate_kinase_pred_CS"/>
</dbReference>
<dbReference type="InterPro" id="IPR004443">
    <property type="entry name" value="YjeF_N_dom"/>
</dbReference>
<feature type="binding site" evidence="18">
    <location>
        <begin position="58"/>
        <end position="62"/>
    </location>
    <ligand>
        <name>(6S)-NADPHX</name>
        <dbReference type="ChEBI" id="CHEBI:64076"/>
    </ligand>
</feature>
<dbReference type="AlphaFoldDB" id="A0AAW4WCL3"/>
<keyword evidence="7 17" id="KW-0067">ATP-binding</keyword>
<evidence type="ECO:0000256" key="3">
    <source>
        <dbReference type="ARBA" id="ARBA00006001"/>
    </source>
</evidence>
<feature type="binding site" evidence="18">
    <location>
        <begin position="125"/>
        <end position="131"/>
    </location>
    <ligand>
        <name>(6S)-NADPHX</name>
        <dbReference type="ChEBI" id="CHEBI:64076"/>
    </ligand>
</feature>
<dbReference type="EC" id="4.2.1.136" evidence="19"/>
<dbReference type="HAMAP" id="MF_01966">
    <property type="entry name" value="NADHX_epimerase"/>
    <property type="match status" value="1"/>
</dbReference>
<evidence type="ECO:0000256" key="18">
    <source>
        <dbReference type="HAMAP-Rule" id="MF_01966"/>
    </source>
</evidence>
<dbReference type="PIRSF" id="PIRSF017184">
    <property type="entry name" value="Nnr"/>
    <property type="match status" value="1"/>
</dbReference>
<comment type="cofactor">
    <cofactor evidence="17">
        <name>Mg(2+)</name>
        <dbReference type="ChEBI" id="CHEBI:18420"/>
    </cofactor>
</comment>
<evidence type="ECO:0000256" key="8">
    <source>
        <dbReference type="ARBA" id="ARBA00022857"/>
    </source>
</evidence>
<keyword evidence="11 18" id="KW-0413">Isomerase</keyword>
<dbReference type="Gene3D" id="3.40.1190.20">
    <property type="match status" value="1"/>
</dbReference>
<organism evidence="22 23">
    <name type="scientific">Roseburia amylophila</name>
    <dbReference type="NCBI Taxonomy" id="2981794"/>
    <lineage>
        <taxon>Bacteria</taxon>
        <taxon>Bacillati</taxon>
        <taxon>Bacillota</taxon>
        <taxon>Clostridia</taxon>
        <taxon>Lachnospirales</taxon>
        <taxon>Lachnospiraceae</taxon>
        <taxon>Roseburia</taxon>
    </lineage>
</organism>
<feature type="domain" description="YjeF N-terminal" evidence="21">
    <location>
        <begin position="10"/>
        <end position="211"/>
    </location>
</feature>
<dbReference type="Pfam" id="PF01256">
    <property type="entry name" value="Carb_kinase"/>
    <property type="match status" value="1"/>
</dbReference>
<evidence type="ECO:0000256" key="6">
    <source>
        <dbReference type="ARBA" id="ARBA00022741"/>
    </source>
</evidence>
<dbReference type="NCBIfam" id="TIGR00197">
    <property type="entry name" value="yjeF_nterm"/>
    <property type="match status" value="1"/>
</dbReference>
<evidence type="ECO:0000256" key="16">
    <source>
        <dbReference type="ARBA" id="ARBA00049209"/>
    </source>
</evidence>
<dbReference type="EC" id="5.1.99.6" evidence="19"/>
<dbReference type="SUPFAM" id="SSF53613">
    <property type="entry name" value="Ribokinase-like"/>
    <property type="match status" value="1"/>
</dbReference>
<name>A0AAW4WCL3_9FIRM</name>
<evidence type="ECO:0000256" key="9">
    <source>
        <dbReference type="ARBA" id="ARBA00022958"/>
    </source>
</evidence>
<feature type="binding site" evidence="18">
    <location>
        <position position="121"/>
    </location>
    <ligand>
        <name>K(+)</name>
        <dbReference type="ChEBI" id="CHEBI:29103"/>
    </ligand>
</feature>
<feature type="binding site" evidence="17">
    <location>
        <position position="437"/>
    </location>
    <ligand>
        <name>AMP</name>
        <dbReference type="ChEBI" id="CHEBI:456215"/>
    </ligand>
</feature>
<evidence type="ECO:0000256" key="4">
    <source>
        <dbReference type="ARBA" id="ARBA00009524"/>
    </source>
</evidence>
<keyword evidence="8 17" id="KW-0521">NADP</keyword>
<dbReference type="GO" id="GO:0052855">
    <property type="term" value="F:ADP-dependent NAD(P)H-hydrate dehydratase activity"/>
    <property type="evidence" value="ECO:0007669"/>
    <property type="project" value="UniProtKB-UniRule"/>
</dbReference>
<dbReference type="Proteomes" id="UP001198893">
    <property type="component" value="Unassembled WGS sequence"/>
</dbReference>
<evidence type="ECO:0000259" key="21">
    <source>
        <dbReference type="PROSITE" id="PS51385"/>
    </source>
</evidence>
<dbReference type="RefSeq" id="WP_022243774.1">
    <property type="nucleotide sequence ID" value="NZ_JAJEQW010000001.1"/>
</dbReference>
<protein>
    <recommendedName>
        <fullName evidence="19">Bifunctional NAD(P)H-hydrate repair enzyme</fullName>
    </recommendedName>
    <alternativeName>
        <fullName evidence="19">Nicotinamide nucleotide repair protein</fullName>
    </alternativeName>
    <domain>
        <recommendedName>
            <fullName evidence="19">ADP-dependent (S)-NAD(P)H-hydrate dehydratase</fullName>
            <ecNumber evidence="19">4.2.1.136</ecNumber>
        </recommendedName>
        <alternativeName>
            <fullName evidence="19">ADP-dependent NAD(P)HX dehydratase</fullName>
        </alternativeName>
    </domain>
    <domain>
        <recommendedName>
            <fullName evidence="19">NAD(P)H-hydrate epimerase</fullName>
            <ecNumber evidence="19">5.1.99.6</ecNumber>
        </recommendedName>
    </domain>
</protein>
<evidence type="ECO:0000313" key="23">
    <source>
        <dbReference type="Proteomes" id="UP001198893"/>
    </source>
</evidence>
<evidence type="ECO:0000256" key="14">
    <source>
        <dbReference type="ARBA" id="ARBA00025153"/>
    </source>
</evidence>
<comment type="function">
    <text evidence="17">Catalyzes the dehydration of the S-form of NAD(P)HX at the expense of ADP, which is converted to AMP. Together with NAD(P)HX epimerase, which catalyzes the epimerization of the S- and R-forms, the enzyme allows the repair of both epimers of NAD(P)HX, a damaged form of NAD(P)H that is a result of enzymatic or heat-dependent hydration.</text>
</comment>
<keyword evidence="9 18" id="KW-0630">Potassium</keyword>
<feature type="binding site" evidence="17">
    <location>
        <position position="438"/>
    </location>
    <ligand>
        <name>(6S)-NADPHX</name>
        <dbReference type="ChEBI" id="CHEBI:64076"/>
    </ligand>
</feature>
<evidence type="ECO:0000256" key="17">
    <source>
        <dbReference type="HAMAP-Rule" id="MF_01965"/>
    </source>
</evidence>
<keyword evidence="6 17" id="KW-0547">Nucleotide-binding</keyword>
<evidence type="ECO:0000313" key="22">
    <source>
        <dbReference type="EMBL" id="MCC2241051.1"/>
    </source>
</evidence>
<dbReference type="Pfam" id="PF03853">
    <property type="entry name" value="YjeF_N"/>
    <property type="match status" value="1"/>
</dbReference>
<dbReference type="InterPro" id="IPR029056">
    <property type="entry name" value="Ribokinase-like"/>
</dbReference>
<feature type="binding site" evidence="18">
    <location>
        <position position="154"/>
    </location>
    <ligand>
        <name>(6S)-NADPHX</name>
        <dbReference type="ChEBI" id="CHEBI:64076"/>
    </ligand>
</feature>
<comment type="function">
    <text evidence="18">Catalyzes the epimerization of the S- and R-forms of NAD(P)HX, a damaged form of NAD(P)H that is a result of enzymatic or heat-dependent hydration. This is a prerequisite for the S-specific NAD(P)H-hydrate dehydratase to allow the repair of both epimers of NAD(P)HX.</text>
</comment>
<comment type="similarity">
    <text evidence="17">Belongs to the NnrD/CARKD family.</text>
</comment>
<dbReference type="GO" id="GO:0005524">
    <property type="term" value="F:ATP binding"/>
    <property type="evidence" value="ECO:0007669"/>
    <property type="project" value="UniProtKB-UniRule"/>
</dbReference>
<evidence type="ECO:0000256" key="7">
    <source>
        <dbReference type="ARBA" id="ARBA00022840"/>
    </source>
</evidence>
<evidence type="ECO:0000256" key="15">
    <source>
        <dbReference type="ARBA" id="ARBA00048238"/>
    </source>
</evidence>
<dbReference type="SUPFAM" id="SSF64153">
    <property type="entry name" value="YjeF N-terminal domain-like"/>
    <property type="match status" value="1"/>
</dbReference>
<comment type="caution">
    <text evidence="18">Lacks conserved residue(s) required for the propagation of feature annotation.</text>
</comment>
<dbReference type="GO" id="GO:0110051">
    <property type="term" value="P:metabolite repair"/>
    <property type="evidence" value="ECO:0007669"/>
    <property type="project" value="TreeGrafter"/>
</dbReference>
<reference evidence="22" key="1">
    <citation type="submission" date="2021-10" db="EMBL/GenBank/DDBJ databases">
        <title>Anaerobic single-cell dispensing facilitates the cultivation of human gut bacteria.</title>
        <authorList>
            <person name="Afrizal A."/>
        </authorList>
    </citation>
    <scope>NUCLEOTIDE SEQUENCE</scope>
    <source>
        <strain evidence="22">CLA-AA-H204</strain>
    </source>
</reference>
<feature type="binding site" evidence="17">
    <location>
        <position position="320"/>
    </location>
    <ligand>
        <name>(6S)-NADPHX</name>
        <dbReference type="ChEBI" id="CHEBI:64076"/>
    </ligand>
</feature>
<dbReference type="PANTHER" id="PTHR12592:SF0">
    <property type="entry name" value="ATP-DEPENDENT (S)-NAD(P)H-HYDRATE DEHYDRATASE"/>
    <property type="match status" value="1"/>
</dbReference>
<evidence type="ECO:0000259" key="20">
    <source>
        <dbReference type="PROSITE" id="PS51383"/>
    </source>
</evidence>
<feature type="binding site" evidence="18">
    <location>
        <position position="59"/>
    </location>
    <ligand>
        <name>K(+)</name>
        <dbReference type="ChEBI" id="CHEBI:29103"/>
    </ligand>
</feature>
<dbReference type="InterPro" id="IPR036652">
    <property type="entry name" value="YjeF_N_dom_sf"/>
</dbReference>
<dbReference type="EMBL" id="JAJEQW010000001">
    <property type="protein sequence ID" value="MCC2241051.1"/>
    <property type="molecule type" value="Genomic_DNA"/>
</dbReference>
<evidence type="ECO:0000256" key="12">
    <source>
        <dbReference type="ARBA" id="ARBA00023239"/>
    </source>
</evidence>
<gene>
    <name evidence="17" type="primary">nnrD</name>
    <name evidence="18" type="synonym">nnrE</name>
    <name evidence="22" type="ORF">LKD47_01875</name>
</gene>
<dbReference type="PANTHER" id="PTHR12592">
    <property type="entry name" value="ATP-DEPENDENT (S)-NAD(P)H-HYDRATE DEHYDRATASE FAMILY MEMBER"/>
    <property type="match status" value="1"/>
</dbReference>
<evidence type="ECO:0000256" key="1">
    <source>
        <dbReference type="ARBA" id="ARBA00000013"/>
    </source>
</evidence>
<feature type="domain" description="YjeF C-terminal" evidence="20">
    <location>
        <begin position="220"/>
        <end position="495"/>
    </location>
</feature>
<accession>A0AAW4WCL3</accession>
<feature type="binding site" evidence="18">
    <location>
        <position position="157"/>
    </location>
    <ligand>
        <name>K(+)</name>
        <dbReference type="ChEBI" id="CHEBI:29103"/>
    </ligand>
</feature>
<dbReference type="NCBIfam" id="TIGR00196">
    <property type="entry name" value="yjeF_cterm"/>
    <property type="match status" value="1"/>
</dbReference>
<keyword evidence="13" id="KW-0511">Multifunctional enzyme</keyword>
<dbReference type="InterPro" id="IPR030677">
    <property type="entry name" value="Nnr"/>
</dbReference>
<comment type="catalytic activity">
    <reaction evidence="15 17 19">
        <text>(6S)-NADHX + ADP = AMP + phosphate + NADH + H(+)</text>
        <dbReference type="Rhea" id="RHEA:32223"/>
        <dbReference type="ChEBI" id="CHEBI:15378"/>
        <dbReference type="ChEBI" id="CHEBI:43474"/>
        <dbReference type="ChEBI" id="CHEBI:57945"/>
        <dbReference type="ChEBI" id="CHEBI:64074"/>
        <dbReference type="ChEBI" id="CHEBI:456215"/>
        <dbReference type="ChEBI" id="CHEBI:456216"/>
        <dbReference type="EC" id="4.2.1.136"/>
    </reaction>
</comment>
<evidence type="ECO:0000256" key="19">
    <source>
        <dbReference type="PIRNR" id="PIRNR017184"/>
    </source>
</evidence>
<evidence type="ECO:0000256" key="5">
    <source>
        <dbReference type="ARBA" id="ARBA00022723"/>
    </source>
</evidence>
<comment type="similarity">
    <text evidence="4 19">In the C-terminal section; belongs to the NnrD/CARKD family.</text>
</comment>
<comment type="subunit">
    <text evidence="17">Homotetramer.</text>
</comment>
<comment type="similarity">
    <text evidence="3 19">In the N-terminal section; belongs to the NnrE/AIBP family.</text>
</comment>
<evidence type="ECO:0000256" key="13">
    <source>
        <dbReference type="ARBA" id="ARBA00023268"/>
    </source>
</evidence>
<keyword evidence="5 18" id="KW-0479">Metal-binding</keyword>
<evidence type="ECO:0000256" key="2">
    <source>
        <dbReference type="ARBA" id="ARBA00000909"/>
    </source>
</evidence>
<feature type="binding site" evidence="17">
    <location>
        <position position="371"/>
    </location>
    <ligand>
        <name>(6S)-NADPHX</name>
        <dbReference type="ChEBI" id="CHEBI:64076"/>
    </ligand>
</feature>
<dbReference type="HAMAP" id="MF_01965">
    <property type="entry name" value="NADHX_dehydratase"/>
    <property type="match status" value="1"/>
</dbReference>
<dbReference type="PROSITE" id="PS51385">
    <property type="entry name" value="YJEF_N"/>
    <property type="match status" value="1"/>
</dbReference>
<proteinExistence type="inferred from homology"/>
<dbReference type="GO" id="GO:0052856">
    <property type="term" value="F:NAD(P)HX epimerase activity"/>
    <property type="evidence" value="ECO:0007669"/>
    <property type="project" value="UniProtKB-UniRule"/>
</dbReference>
<evidence type="ECO:0000256" key="10">
    <source>
        <dbReference type="ARBA" id="ARBA00023027"/>
    </source>
</evidence>
<keyword evidence="12 17" id="KW-0456">Lyase</keyword>
<comment type="similarity">
    <text evidence="18">Belongs to the NnrE/AIBP family.</text>
</comment>
<dbReference type="PROSITE" id="PS01050">
    <property type="entry name" value="YJEF_C_2"/>
    <property type="match status" value="1"/>
</dbReference>
<comment type="function">
    <text evidence="14 19">Bifunctional enzyme that catalyzes the epimerization of the S- and R-forms of NAD(P)HX and the dehydration of the S-form of NAD(P)HX at the expense of ADP, which is converted to AMP. This allows the repair of both epimers of NAD(P)HX, a damaged form of NAD(P)H that is a result of enzymatic or heat-dependent hydration.</text>
</comment>
<dbReference type="GO" id="GO:0046872">
    <property type="term" value="F:metal ion binding"/>
    <property type="evidence" value="ECO:0007669"/>
    <property type="project" value="UniProtKB-UniRule"/>
</dbReference>
<dbReference type="InterPro" id="IPR000631">
    <property type="entry name" value="CARKD"/>
</dbReference>
<comment type="catalytic activity">
    <reaction evidence="1 18 19">
        <text>(6R)-NADHX = (6S)-NADHX</text>
        <dbReference type="Rhea" id="RHEA:32215"/>
        <dbReference type="ChEBI" id="CHEBI:64074"/>
        <dbReference type="ChEBI" id="CHEBI:64075"/>
        <dbReference type="EC" id="5.1.99.6"/>
    </reaction>
</comment>
<comment type="catalytic activity">
    <reaction evidence="2 18 19">
        <text>(6R)-NADPHX = (6S)-NADPHX</text>
        <dbReference type="Rhea" id="RHEA:32227"/>
        <dbReference type="ChEBI" id="CHEBI:64076"/>
        <dbReference type="ChEBI" id="CHEBI:64077"/>
        <dbReference type="EC" id="5.1.99.6"/>
    </reaction>
</comment>
<comment type="cofactor">
    <cofactor evidence="18 19">
        <name>K(+)</name>
        <dbReference type="ChEBI" id="CHEBI:29103"/>
    </cofactor>
    <text evidence="18 19">Binds 1 potassium ion per subunit.</text>
</comment>
<evidence type="ECO:0000256" key="11">
    <source>
        <dbReference type="ARBA" id="ARBA00023235"/>
    </source>
</evidence>
<comment type="caution">
    <text evidence="22">The sequence shown here is derived from an EMBL/GenBank/DDBJ whole genome shotgun (WGS) entry which is preliminary data.</text>
</comment>